<dbReference type="EMBL" id="LSYS01004200">
    <property type="protein sequence ID" value="OPJ80446.1"/>
    <property type="molecule type" value="Genomic_DNA"/>
</dbReference>
<evidence type="ECO:0000313" key="2">
    <source>
        <dbReference type="Proteomes" id="UP000190648"/>
    </source>
</evidence>
<name>A0A1V4K7M4_PATFA</name>
<accession>A0A1V4K7M4</accession>
<gene>
    <name evidence="1" type="ORF">AV530_010761</name>
</gene>
<proteinExistence type="predicted"/>
<reference evidence="1 2" key="1">
    <citation type="submission" date="2016-02" db="EMBL/GenBank/DDBJ databases">
        <title>Band-tailed pigeon sequencing and assembly.</title>
        <authorList>
            <person name="Soares A.E."/>
            <person name="Novak B.J."/>
            <person name="Rice E.S."/>
            <person name="O'Connell B."/>
            <person name="Chang D."/>
            <person name="Weber S."/>
            <person name="Shapiro B."/>
        </authorList>
    </citation>
    <scope>NUCLEOTIDE SEQUENCE [LARGE SCALE GENOMIC DNA]</scope>
    <source>
        <strain evidence="1">BTP2013</strain>
        <tissue evidence="1">Blood</tissue>
    </source>
</reference>
<sequence length="103" mass="11526">MQQDLHQHSKLQDKLYRKATRARKTELSLVPRGTVSIPKSAKRIAWVEKEDRNTVPSPQSYSLTDVEVPSPFGEVLGCKGFSTTLKPEQGYESGSLHVTEADK</sequence>
<comment type="caution">
    <text evidence="1">The sequence shown here is derived from an EMBL/GenBank/DDBJ whole genome shotgun (WGS) entry which is preliminary data.</text>
</comment>
<evidence type="ECO:0000313" key="1">
    <source>
        <dbReference type="EMBL" id="OPJ80446.1"/>
    </source>
</evidence>
<dbReference type="Proteomes" id="UP000190648">
    <property type="component" value="Unassembled WGS sequence"/>
</dbReference>
<keyword evidence="2" id="KW-1185">Reference proteome</keyword>
<protein>
    <submittedName>
        <fullName evidence="1">Uncharacterized protein</fullName>
    </submittedName>
</protein>
<organism evidence="1 2">
    <name type="scientific">Patagioenas fasciata monilis</name>
    <dbReference type="NCBI Taxonomy" id="372326"/>
    <lineage>
        <taxon>Eukaryota</taxon>
        <taxon>Metazoa</taxon>
        <taxon>Chordata</taxon>
        <taxon>Craniata</taxon>
        <taxon>Vertebrata</taxon>
        <taxon>Euteleostomi</taxon>
        <taxon>Archelosauria</taxon>
        <taxon>Archosauria</taxon>
        <taxon>Dinosauria</taxon>
        <taxon>Saurischia</taxon>
        <taxon>Theropoda</taxon>
        <taxon>Coelurosauria</taxon>
        <taxon>Aves</taxon>
        <taxon>Neognathae</taxon>
        <taxon>Neoaves</taxon>
        <taxon>Columbimorphae</taxon>
        <taxon>Columbiformes</taxon>
        <taxon>Columbidae</taxon>
        <taxon>Patagioenas</taxon>
    </lineage>
</organism>
<dbReference type="AlphaFoldDB" id="A0A1V4K7M4"/>